<evidence type="ECO:0000256" key="2">
    <source>
        <dbReference type="ARBA" id="ARBA00008974"/>
    </source>
</evidence>
<keyword evidence="4 6" id="KW-1133">Transmembrane helix</keyword>
<dbReference type="PANTHER" id="PTHR30569:SF0">
    <property type="entry name" value="CYTOSINE PERMEASE"/>
    <property type="match status" value="1"/>
</dbReference>
<evidence type="ECO:0000256" key="4">
    <source>
        <dbReference type="ARBA" id="ARBA00022989"/>
    </source>
</evidence>
<comment type="subcellular location">
    <subcellularLocation>
        <location evidence="1">Membrane</location>
        <topology evidence="1">Multi-pass membrane protein</topology>
    </subcellularLocation>
</comment>
<dbReference type="EMBL" id="LGFO01000016">
    <property type="protein sequence ID" value="KUK37036.1"/>
    <property type="molecule type" value="Genomic_DNA"/>
</dbReference>
<dbReference type="Proteomes" id="UP000053326">
    <property type="component" value="Unassembled WGS sequence"/>
</dbReference>
<evidence type="ECO:0000313" key="7">
    <source>
        <dbReference type="EMBL" id="KUK37036.1"/>
    </source>
</evidence>
<organism evidence="7 8">
    <name type="scientific">Thermacetogenium phaeum</name>
    <dbReference type="NCBI Taxonomy" id="85874"/>
    <lineage>
        <taxon>Bacteria</taxon>
        <taxon>Bacillati</taxon>
        <taxon>Bacillota</taxon>
        <taxon>Clostridia</taxon>
        <taxon>Thermoanaerobacterales</taxon>
        <taxon>Thermoanaerobacteraceae</taxon>
        <taxon>Thermacetogenium</taxon>
    </lineage>
</organism>
<gene>
    <name evidence="7" type="ORF">XD66_0252</name>
</gene>
<reference evidence="8" key="1">
    <citation type="journal article" date="2015" name="MBio">
        <title>Genome-Resolved Metagenomic Analysis Reveals Roles for Candidate Phyla and Other Microbial Community Members in Biogeochemical Transformations in Oil Reservoirs.</title>
        <authorList>
            <person name="Hu P."/>
            <person name="Tom L."/>
            <person name="Singh A."/>
            <person name="Thomas B.C."/>
            <person name="Baker B.J."/>
            <person name="Piceno Y.M."/>
            <person name="Andersen G.L."/>
            <person name="Banfield J.F."/>
        </authorList>
    </citation>
    <scope>NUCLEOTIDE SEQUENCE [LARGE SCALE GENOMIC DNA]</scope>
</reference>
<dbReference type="GO" id="GO:0015209">
    <property type="term" value="F:cytosine transmembrane transporter activity"/>
    <property type="evidence" value="ECO:0007669"/>
    <property type="project" value="InterPro"/>
</dbReference>
<comment type="caution">
    <text evidence="7">The sequence shown here is derived from an EMBL/GenBank/DDBJ whole genome shotgun (WGS) entry which is preliminary data.</text>
</comment>
<dbReference type="InterPro" id="IPR030191">
    <property type="entry name" value="CodB"/>
</dbReference>
<evidence type="ECO:0000256" key="5">
    <source>
        <dbReference type="ARBA" id="ARBA00023136"/>
    </source>
</evidence>
<dbReference type="NCBIfam" id="TIGR02358">
    <property type="entry name" value="thia_cytX"/>
    <property type="match status" value="1"/>
</dbReference>
<protein>
    <submittedName>
        <fullName evidence="7">Hydroxymethylpyrimidine transporter CytX</fullName>
    </submittedName>
</protein>
<feature type="transmembrane region" description="Helical" evidence="6">
    <location>
        <begin position="342"/>
        <end position="362"/>
    </location>
</feature>
<feature type="transmembrane region" description="Helical" evidence="6">
    <location>
        <begin position="145"/>
        <end position="166"/>
    </location>
</feature>
<evidence type="ECO:0000256" key="3">
    <source>
        <dbReference type="ARBA" id="ARBA00022692"/>
    </source>
</evidence>
<feature type="transmembrane region" description="Helical" evidence="6">
    <location>
        <begin position="115"/>
        <end position="138"/>
    </location>
</feature>
<proteinExistence type="inferred from homology"/>
<feature type="transmembrane region" description="Helical" evidence="6">
    <location>
        <begin position="249"/>
        <end position="269"/>
    </location>
</feature>
<keyword evidence="5 6" id="KW-0472">Membrane</keyword>
<dbReference type="PANTHER" id="PTHR30569">
    <property type="entry name" value="CYTOSINE TRANSPORTER CODB"/>
    <property type="match status" value="1"/>
</dbReference>
<feature type="transmembrane region" description="Helical" evidence="6">
    <location>
        <begin position="313"/>
        <end position="335"/>
    </location>
</feature>
<dbReference type="AlphaFoldDB" id="A0A101FHD3"/>
<feature type="transmembrane region" description="Helical" evidence="6">
    <location>
        <begin position="216"/>
        <end position="237"/>
    </location>
</feature>
<dbReference type="Gene3D" id="1.10.4160.10">
    <property type="entry name" value="Hydantoin permease"/>
    <property type="match status" value="1"/>
</dbReference>
<dbReference type="InterPro" id="IPR001248">
    <property type="entry name" value="Pur-cyt_permease"/>
</dbReference>
<comment type="similarity">
    <text evidence="2">Belongs to the purine-cytosine permease (2.A.39) family.</text>
</comment>
<feature type="transmembrane region" description="Helical" evidence="6">
    <location>
        <begin position="368"/>
        <end position="386"/>
    </location>
</feature>
<feature type="transmembrane region" description="Helical" evidence="6">
    <location>
        <begin position="290"/>
        <end position="307"/>
    </location>
</feature>
<name>A0A101FHD3_9THEO</name>
<dbReference type="InterPro" id="IPR012732">
    <property type="entry name" value="Thia_CytX"/>
</dbReference>
<evidence type="ECO:0000256" key="1">
    <source>
        <dbReference type="ARBA" id="ARBA00004141"/>
    </source>
</evidence>
<feature type="transmembrane region" description="Helical" evidence="6">
    <location>
        <begin position="40"/>
        <end position="63"/>
    </location>
</feature>
<feature type="transmembrane region" description="Helical" evidence="6">
    <location>
        <begin position="83"/>
        <end position="103"/>
    </location>
</feature>
<evidence type="ECO:0000256" key="6">
    <source>
        <dbReference type="SAM" id="Phobius"/>
    </source>
</evidence>
<dbReference type="Pfam" id="PF02133">
    <property type="entry name" value="Transp_cyt_pur"/>
    <property type="match status" value="1"/>
</dbReference>
<feature type="transmembrane region" description="Helical" evidence="6">
    <location>
        <begin position="178"/>
        <end position="195"/>
    </location>
</feature>
<sequence length="408" mass="44376">MDEARRIGGFSFFALWFGAAVSLAEIMTGSLIAPLGVKKGIAAILIGHLIGTLILAAVGMIGFGRRSPSLISSRLSLGRYGSYLISIFNIIQLVGWTAIMLIQCARSLQTITGRLFGFQNFAVLVIVTGILVAVWALYIDRGINLVNNVAVILLLMLCLVMLNAILPGEGAHRVAGSISFGTALELSVIMPLSWVPLISDYTMSGRNAKGSFWGSFLGYFVGSSFMYITGLLSAVYAGTPDPIAVLMKLNLGISALLIVVLSTVTTTFLDVYSAVMSTLNLTSRIARKNLILIFSGLGTLLALFFPMEQYQNFLYMIGSLFAPTFSVVIMDYFLFREDRADDLFNIEGLLAAAVGVVVYYAVVRSDLMIGSTIPSMLATATSYLFFRFVKHNFIVKGRETWSTKLQRS</sequence>
<dbReference type="GO" id="GO:0005886">
    <property type="term" value="C:plasma membrane"/>
    <property type="evidence" value="ECO:0007669"/>
    <property type="project" value="TreeGrafter"/>
</dbReference>
<dbReference type="PATRIC" id="fig|85874.4.peg.1381"/>
<accession>A0A101FHD3</accession>
<evidence type="ECO:0000313" key="8">
    <source>
        <dbReference type="Proteomes" id="UP000053326"/>
    </source>
</evidence>
<keyword evidence="3 6" id="KW-0812">Transmembrane</keyword>